<dbReference type="AlphaFoldDB" id="A0A841ZN31"/>
<dbReference type="EMBL" id="JAARRM010000001">
    <property type="protein sequence ID" value="MBC1520121.1"/>
    <property type="molecule type" value="Genomic_DNA"/>
</dbReference>
<feature type="transmembrane region" description="Helical" evidence="1">
    <location>
        <begin position="55"/>
        <end position="75"/>
    </location>
</feature>
<feature type="transmembrane region" description="Helical" evidence="1">
    <location>
        <begin position="196"/>
        <end position="221"/>
    </location>
</feature>
<evidence type="ECO:0000313" key="3">
    <source>
        <dbReference type="Proteomes" id="UP000559885"/>
    </source>
</evidence>
<feature type="transmembrane region" description="Helical" evidence="1">
    <location>
        <begin position="111"/>
        <end position="131"/>
    </location>
</feature>
<sequence length="252" mass="29217">MEKNNVSYEEAKDRTSEQEILQLQATKEKTSSSVGKIIGSALFALLLSLPATNYYAIYAVIAFIILCILSIRYIALKPIFKVLNYNMILFLVWQTDAIFFLIVFLRVKADSYHLIPLFYILLAYGLSFLLIRSRIRAYLRESFQNTSKNKKSVFSKTITRLLGAFLAIVVLALLFYRGNKWWLMNMNTSVDDPSFLVYAIWGVGLLVLLFGFTLLPTLIFLPSQYVKARLTKKYSEEYRNEYGFTEKEWYGE</sequence>
<reference evidence="2 3" key="1">
    <citation type="submission" date="2020-03" db="EMBL/GenBank/DDBJ databases">
        <title>Soil Listeria distribution.</title>
        <authorList>
            <person name="Liao J."/>
            <person name="Wiedmann M."/>
        </authorList>
    </citation>
    <scope>NUCLEOTIDE SEQUENCE [LARGE SCALE GENOMIC DNA]</scope>
    <source>
        <strain evidence="2 3">FSL L7-1507</strain>
    </source>
</reference>
<dbReference type="Proteomes" id="UP000559885">
    <property type="component" value="Unassembled WGS sequence"/>
</dbReference>
<accession>A0A841ZN31</accession>
<evidence type="ECO:0000313" key="2">
    <source>
        <dbReference type="EMBL" id="MBC1520121.1"/>
    </source>
</evidence>
<protein>
    <submittedName>
        <fullName evidence="2">Uncharacterized protein</fullName>
    </submittedName>
</protein>
<comment type="caution">
    <text evidence="2">The sequence shown here is derived from an EMBL/GenBank/DDBJ whole genome shotgun (WGS) entry which is preliminary data.</text>
</comment>
<organism evidence="2 3">
    <name type="scientific">Listeria aquatica</name>
    <dbReference type="NCBI Taxonomy" id="1494960"/>
    <lineage>
        <taxon>Bacteria</taxon>
        <taxon>Bacillati</taxon>
        <taxon>Bacillota</taxon>
        <taxon>Bacilli</taxon>
        <taxon>Bacillales</taxon>
        <taxon>Listeriaceae</taxon>
        <taxon>Listeria</taxon>
    </lineage>
</organism>
<name>A0A841ZN31_9LIST</name>
<dbReference type="RefSeq" id="WP_185371730.1">
    <property type="nucleotide sequence ID" value="NZ_JAARRM010000001.1"/>
</dbReference>
<keyword evidence="1" id="KW-1133">Transmembrane helix</keyword>
<feature type="transmembrane region" description="Helical" evidence="1">
    <location>
        <begin position="87"/>
        <end position="105"/>
    </location>
</feature>
<evidence type="ECO:0000256" key="1">
    <source>
        <dbReference type="SAM" id="Phobius"/>
    </source>
</evidence>
<keyword evidence="1" id="KW-0472">Membrane</keyword>
<feature type="transmembrane region" description="Helical" evidence="1">
    <location>
        <begin position="158"/>
        <end position="176"/>
    </location>
</feature>
<proteinExistence type="predicted"/>
<gene>
    <name evidence="2" type="ORF">HB912_00490</name>
</gene>
<keyword evidence="1" id="KW-0812">Transmembrane</keyword>